<reference evidence="1" key="1">
    <citation type="submission" date="2020-03" db="EMBL/GenBank/DDBJ databases">
        <title>Castanea mollissima Vanexum genome sequencing.</title>
        <authorList>
            <person name="Staton M."/>
        </authorList>
    </citation>
    <scope>NUCLEOTIDE SEQUENCE</scope>
    <source>
        <tissue evidence="1">Leaf</tissue>
    </source>
</reference>
<dbReference type="AlphaFoldDB" id="A0A8J4R1P0"/>
<gene>
    <name evidence="1" type="ORF">CMV_012263</name>
</gene>
<accession>A0A8J4R1P0</accession>
<dbReference type="Proteomes" id="UP000737018">
    <property type="component" value="Unassembled WGS sequence"/>
</dbReference>
<dbReference type="InterPro" id="IPR029000">
    <property type="entry name" value="Cyclophilin-like_dom_sf"/>
</dbReference>
<organism evidence="1 2">
    <name type="scientific">Castanea mollissima</name>
    <name type="common">Chinese chestnut</name>
    <dbReference type="NCBI Taxonomy" id="60419"/>
    <lineage>
        <taxon>Eukaryota</taxon>
        <taxon>Viridiplantae</taxon>
        <taxon>Streptophyta</taxon>
        <taxon>Embryophyta</taxon>
        <taxon>Tracheophyta</taxon>
        <taxon>Spermatophyta</taxon>
        <taxon>Magnoliopsida</taxon>
        <taxon>eudicotyledons</taxon>
        <taxon>Gunneridae</taxon>
        <taxon>Pentapetalae</taxon>
        <taxon>rosids</taxon>
        <taxon>fabids</taxon>
        <taxon>Fagales</taxon>
        <taxon>Fagaceae</taxon>
        <taxon>Castanea</taxon>
    </lineage>
</organism>
<evidence type="ECO:0008006" key="3">
    <source>
        <dbReference type="Google" id="ProtNLM"/>
    </source>
</evidence>
<dbReference type="PANTHER" id="PTHR47511">
    <property type="entry name" value="PEPTIDYL-PROLYL CIS-TRANS ISOMERASE CYP23"/>
    <property type="match status" value="1"/>
</dbReference>
<dbReference type="EMBL" id="JRKL02001560">
    <property type="protein sequence ID" value="KAF3963330.1"/>
    <property type="molecule type" value="Genomic_DNA"/>
</dbReference>
<keyword evidence="2" id="KW-1185">Reference proteome</keyword>
<name>A0A8J4R1P0_9ROSI</name>
<sequence length="75" mass="8694">MSQEEPQLGSVRVVFQTNYGDIEFGFGFLPTVAPKTVDHIFKLVRLGCYNTNHFFGLIRGLLPKWLMLWVEEQPH</sequence>
<evidence type="ECO:0000313" key="1">
    <source>
        <dbReference type="EMBL" id="KAF3963330.1"/>
    </source>
</evidence>
<evidence type="ECO:0000313" key="2">
    <source>
        <dbReference type="Proteomes" id="UP000737018"/>
    </source>
</evidence>
<dbReference type="OrthoDB" id="408413at2759"/>
<proteinExistence type="predicted"/>
<dbReference type="PANTHER" id="PTHR47511:SF1">
    <property type="entry name" value="PEPTIDYL-PROLYL CIS-TRANS ISOMERASE CYP23"/>
    <property type="match status" value="1"/>
</dbReference>
<comment type="caution">
    <text evidence="1">The sequence shown here is derived from an EMBL/GenBank/DDBJ whole genome shotgun (WGS) entry which is preliminary data.</text>
</comment>
<dbReference type="SUPFAM" id="SSF50891">
    <property type="entry name" value="Cyclophilin-like"/>
    <property type="match status" value="1"/>
</dbReference>
<dbReference type="InterPro" id="IPR044233">
    <property type="entry name" value="CYP23-like"/>
</dbReference>
<protein>
    <recommendedName>
        <fullName evidence="3">Peptidylprolyl isomerase</fullName>
    </recommendedName>
</protein>
<dbReference type="Gene3D" id="2.40.100.10">
    <property type="entry name" value="Cyclophilin-like"/>
    <property type="match status" value="1"/>
</dbReference>